<evidence type="ECO:0000256" key="4">
    <source>
        <dbReference type="PIRSR" id="PIRSR603782-2"/>
    </source>
</evidence>
<dbReference type="RefSeq" id="WP_003047279.1">
    <property type="nucleotide sequence ID" value="NZ_LHCI01000106.1"/>
</dbReference>
<proteinExistence type="inferred from homology"/>
<comment type="caution">
    <text evidence="6">The sequence shown here is derived from an EMBL/GenBank/DDBJ whole genome shotgun (WGS) entry which is preliminary data.</text>
</comment>
<organism evidence="6 7">
    <name type="scientific">Thermus aquaticus</name>
    <dbReference type="NCBI Taxonomy" id="271"/>
    <lineage>
        <taxon>Bacteria</taxon>
        <taxon>Thermotogati</taxon>
        <taxon>Deinococcota</taxon>
        <taxon>Deinococci</taxon>
        <taxon>Thermales</taxon>
        <taxon>Thermaceae</taxon>
        <taxon>Thermus</taxon>
    </lineage>
</organism>
<dbReference type="PANTHER" id="PTHR12151:SF25">
    <property type="entry name" value="LINALOOL DEHYDRATASE_ISOMERASE DOMAIN-CONTAINING PROTEIN"/>
    <property type="match status" value="1"/>
</dbReference>
<dbReference type="SUPFAM" id="SSF52833">
    <property type="entry name" value="Thioredoxin-like"/>
    <property type="match status" value="1"/>
</dbReference>
<name>A0A0N0BLB0_THEAQ</name>
<keyword evidence="3" id="KW-0479">Metal-binding</keyword>
<evidence type="ECO:0000313" key="7">
    <source>
        <dbReference type="Proteomes" id="UP000037685"/>
    </source>
</evidence>
<keyword evidence="2 3" id="KW-0186">Copper</keyword>
<dbReference type="GO" id="GO:0046872">
    <property type="term" value="F:metal ion binding"/>
    <property type="evidence" value="ECO:0007669"/>
    <property type="project" value="UniProtKB-KW"/>
</dbReference>
<evidence type="ECO:0000259" key="5">
    <source>
        <dbReference type="PROSITE" id="PS51352"/>
    </source>
</evidence>
<comment type="similarity">
    <text evidence="1">Belongs to the SCO1/2 family.</text>
</comment>
<feature type="binding site" evidence="3">
    <location>
        <position position="73"/>
    </location>
    <ligand>
        <name>Cu cation</name>
        <dbReference type="ChEBI" id="CHEBI:23378"/>
    </ligand>
</feature>
<evidence type="ECO:0000313" key="6">
    <source>
        <dbReference type="EMBL" id="KOX89313.1"/>
    </source>
</evidence>
<dbReference type="InterPro" id="IPR013766">
    <property type="entry name" value="Thioredoxin_domain"/>
</dbReference>
<dbReference type="PANTHER" id="PTHR12151">
    <property type="entry name" value="ELECTRON TRANSPORT PROTIN SCO1/SENC FAMILY MEMBER"/>
    <property type="match status" value="1"/>
</dbReference>
<feature type="disulfide bond" description="Redox-active" evidence="4">
    <location>
        <begin position="69"/>
        <end position="73"/>
    </location>
</feature>
<dbReference type="Pfam" id="PF02630">
    <property type="entry name" value="SCO1-SenC"/>
    <property type="match status" value="1"/>
</dbReference>
<dbReference type="PROSITE" id="PS51352">
    <property type="entry name" value="THIOREDOXIN_2"/>
    <property type="match status" value="1"/>
</dbReference>
<dbReference type="Gene3D" id="3.40.30.10">
    <property type="entry name" value="Glutaredoxin"/>
    <property type="match status" value="1"/>
</dbReference>
<feature type="binding site" evidence="3">
    <location>
        <position position="159"/>
    </location>
    <ligand>
        <name>Cu cation</name>
        <dbReference type="ChEBI" id="CHEBI:23378"/>
    </ligand>
</feature>
<reference evidence="6 7" key="1">
    <citation type="submission" date="2015-07" db="EMBL/GenBank/DDBJ databases">
        <authorList>
            <person name="Noorani M."/>
        </authorList>
    </citation>
    <scope>NUCLEOTIDE SEQUENCE [LARGE SCALE GENOMIC DNA]</scope>
    <source>
        <strain evidence="7">ATCC 25104 / DSM 625 / JCM 10724 / NBRC 103206 / NCIMB 11243 / YT-1</strain>
    </source>
</reference>
<evidence type="ECO:0000256" key="1">
    <source>
        <dbReference type="ARBA" id="ARBA00010996"/>
    </source>
</evidence>
<sequence>MKRFWPAFLILGLLGLGYLLVPKGSHSFFGTRLLNPKPVDFTLEGPKGPVRLADFRDKLVLIFFGFVHCPDVCPTTMISLKQVYENLSPEEQRRVQVIFISVDPERDTPEIADQYAKAFHPAFLGLTGSPEEVQEVARAFGVYYQKTAYRGPGAYLVDHTATTFVVQGGRLVLLLSPDKLNFAQNPGYLPKVVADLRALL</sequence>
<dbReference type="CDD" id="cd02968">
    <property type="entry name" value="SCO"/>
    <property type="match status" value="1"/>
</dbReference>
<feature type="domain" description="Thioredoxin" evidence="5">
    <location>
        <begin position="32"/>
        <end position="200"/>
    </location>
</feature>
<keyword evidence="4" id="KW-1015">Disulfide bond</keyword>
<dbReference type="PATRIC" id="fig|271.14.peg.560"/>
<dbReference type="AlphaFoldDB" id="A0A0N0BLB0"/>
<evidence type="ECO:0000256" key="2">
    <source>
        <dbReference type="ARBA" id="ARBA00023008"/>
    </source>
</evidence>
<protein>
    <submittedName>
        <fullName evidence="6">SCO1/SenC</fullName>
    </submittedName>
</protein>
<dbReference type="Proteomes" id="UP000037685">
    <property type="component" value="Unassembled WGS sequence"/>
</dbReference>
<dbReference type="InterPro" id="IPR036249">
    <property type="entry name" value="Thioredoxin-like_sf"/>
</dbReference>
<evidence type="ECO:0000256" key="3">
    <source>
        <dbReference type="PIRSR" id="PIRSR603782-1"/>
    </source>
</evidence>
<accession>A0A0N0BLB0</accession>
<gene>
    <name evidence="6" type="ORF">BVI061214_00471</name>
</gene>
<dbReference type="EMBL" id="LHCI01000106">
    <property type="protein sequence ID" value="KOX89313.1"/>
    <property type="molecule type" value="Genomic_DNA"/>
</dbReference>
<dbReference type="FunFam" id="3.40.30.10:FF:000013">
    <property type="entry name" value="Blast:Protein SCO1 homolog, mitochondrial"/>
    <property type="match status" value="1"/>
</dbReference>
<dbReference type="InterPro" id="IPR003782">
    <property type="entry name" value="SCO1/SenC"/>
</dbReference>
<feature type="binding site" evidence="3">
    <location>
        <position position="69"/>
    </location>
    <ligand>
        <name>Cu cation</name>
        <dbReference type="ChEBI" id="CHEBI:23378"/>
    </ligand>
</feature>